<organism evidence="1 2">
    <name type="scientific">Riccia fluitans</name>
    <dbReference type="NCBI Taxonomy" id="41844"/>
    <lineage>
        <taxon>Eukaryota</taxon>
        <taxon>Viridiplantae</taxon>
        <taxon>Streptophyta</taxon>
        <taxon>Embryophyta</taxon>
        <taxon>Marchantiophyta</taxon>
        <taxon>Marchantiopsida</taxon>
        <taxon>Marchantiidae</taxon>
        <taxon>Marchantiales</taxon>
        <taxon>Ricciaceae</taxon>
        <taxon>Riccia</taxon>
    </lineage>
</organism>
<proteinExistence type="predicted"/>
<reference evidence="1 2" key="1">
    <citation type="submission" date="2024-09" db="EMBL/GenBank/DDBJ databases">
        <title>Chromosome-scale assembly of Riccia fluitans.</title>
        <authorList>
            <person name="Paukszto L."/>
            <person name="Sawicki J."/>
            <person name="Karawczyk K."/>
            <person name="Piernik-Szablinska J."/>
            <person name="Szczecinska M."/>
            <person name="Mazdziarz M."/>
        </authorList>
    </citation>
    <scope>NUCLEOTIDE SEQUENCE [LARGE SCALE GENOMIC DNA]</scope>
    <source>
        <strain evidence="1">Rf_01</strain>
        <tissue evidence="1">Aerial parts of the thallus</tissue>
    </source>
</reference>
<comment type="caution">
    <text evidence="1">The sequence shown here is derived from an EMBL/GenBank/DDBJ whole genome shotgun (WGS) entry which is preliminary data.</text>
</comment>
<accession>A0ABD1YBE9</accession>
<dbReference type="EMBL" id="JBHFFA010000005">
    <property type="protein sequence ID" value="KAL2624018.1"/>
    <property type="molecule type" value="Genomic_DNA"/>
</dbReference>
<protein>
    <submittedName>
        <fullName evidence="1">Uncharacterized protein</fullName>
    </submittedName>
</protein>
<dbReference type="AlphaFoldDB" id="A0ABD1YBE9"/>
<evidence type="ECO:0000313" key="1">
    <source>
        <dbReference type="EMBL" id="KAL2624018.1"/>
    </source>
</evidence>
<name>A0ABD1YBE9_9MARC</name>
<keyword evidence="2" id="KW-1185">Reference proteome</keyword>
<sequence>MLGRDTKRSGGILRWTPPKDEEITNRLPRWQHTVKSTRGIQARKCPRPRGLAGEFNSCKTKTGMNLNNGPEKVNEATLSLLIVNDELNLIPGNEVDNVEEFCQVN</sequence>
<gene>
    <name evidence="1" type="ORF">R1flu_008263</name>
</gene>
<dbReference type="Proteomes" id="UP001605036">
    <property type="component" value="Unassembled WGS sequence"/>
</dbReference>
<evidence type="ECO:0000313" key="2">
    <source>
        <dbReference type="Proteomes" id="UP001605036"/>
    </source>
</evidence>